<feature type="transmembrane region" description="Helical" evidence="2">
    <location>
        <begin position="294"/>
        <end position="313"/>
    </location>
</feature>
<feature type="transmembrane region" description="Helical" evidence="2">
    <location>
        <begin position="180"/>
        <end position="200"/>
    </location>
</feature>
<dbReference type="AlphaFoldDB" id="A0A9X4AXX4"/>
<keyword evidence="2" id="KW-0472">Membrane</keyword>
<keyword evidence="2" id="KW-0812">Transmembrane</keyword>
<feature type="transmembrane region" description="Helical" evidence="2">
    <location>
        <begin position="325"/>
        <end position="344"/>
    </location>
</feature>
<feature type="compositionally biased region" description="Acidic residues" evidence="1">
    <location>
        <begin position="619"/>
        <end position="629"/>
    </location>
</feature>
<evidence type="ECO:0000256" key="2">
    <source>
        <dbReference type="SAM" id="Phobius"/>
    </source>
</evidence>
<evidence type="ECO:0000313" key="4">
    <source>
        <dbReference type="Proteomes" id="UP001151081"/>
    </source>
</evidence>
<comment type="caution">
    <text evidence="3">The sequence shown here is derived from an EMBL/GenBank/DDBJ whole genome shotgun (WGS) entry which is preliminary data.</text>
</comment>
<protein>
    <submittedName>
        <fullName evidence="3">Uncharacterized protein</fullName>
    </submittedName>
</protein>
<proteinExistence type="predicted"/>
<keyword evidence="2" id="KW-1133">Transmembrane helix</keyword>
<evidence type="ECO:0000313" key="3">
    <source>
        <dbReference type="EMBL" id="MDC3986587.1"/>
    </source>
</evidence>
<feature type="transmembrane region" description="Helical" evidence="2">
    <location>
        <begin position="96"/>
        <end position="116"/>
    </location>
</feature>
<evidence type="ECO:0000256" key="1">
    <source>
        <dbReference type="SAM" id="MobiDB-lite"/>
    </source>
</evidence>
<sequence>MADKDASGSPEERARRASRRTRQNLAVATITLVVPIAVALALLAESEAGLVRIAFFNLHLAEPRGALAVGFGFGCALAATVALTRFVSQRRASASLLCLPPAFLAATTLAASIAWMPDPLAKMPDLAFGDRARAAASALMLRASLFDAGLLVASISLGVAALSLRPARATASINKDKRPLVALVVATLSLLSAALVARLLGKDDLGRDAVGSWVAALPAGMGLVAVVLGASRTNRGDGYAATRLLASACAGIGGVLLAALAPAMGEIIAISTPGAPLADLGRAARGLRRTTVELAAAGALFAVPIVLTTLVAMPPRGLSGALSRARPALLVTFLLALAPALFVLPTNAGLRHIESLVADQTRLSANPGVTLADPSLPAGALVVDLVSPFPTELPPTTAASVVLSWQFAPARREDGLSVRFDGLDESTYDLVLHGPYLSAPLRVSLPDPRVGARILMPALPLAPPLLELAEPLHVDPETAALSPRIGYLEIDATSSDTFVLQWRIADIAKVQRRVPREDAIAGGLRYPTLTAAAHEMWTAHGGHRDPQDRKRDRVMIRLSRGTSLEKARAVVAAVLSLERTRKTPHGEERSIPVFEVTVAEPLVPREPMQLPSPAAPEDPGTETETETTEAPEVLTFFGKLAREDADARLAVLRASVEDCYRDHVEVHGPERLEPVVRFVVGADGFIGQVNVNEPRHGLTANDEERIAPFTRCVHHATHRLTFPEPEDGSYGGIVVKFSLGPLPTASGFPAGPP</sequence>
<accession>A0A9X4AXX4</accession>
<feature type="transmembrane region" description="Helical" evidence="2">
    <location>
        <begin position="243"/>
        <end position="264"/>
    </location>
</feature>
<gene>
    <name evidence="3" type="ORF">KEG57_39290</name>
</gene>
<feature type="region of interest" description="Disordered" evidence="1">
    <location>
        <begin position="1"/>
        <end position="20"/>
    </location>
</feature>
<feature type="region of interest" description="Disordered" evidence="1">
    <location>
        <begin position="605"/>
        <end position="629"/>
    </location>
</feature>
<dbReference type="Proteomes" id="UP001151081">
    <property type="component" value="Unassembled WGS sequence"/>
</dbReference>
<feature type="transmembrane region" description="Helical" evidence="2">
    <location>
        <begin position="136"/>
        <end position="159"/>
    </location>
</feature>
<organism evidence="3 4">
    <name type="scientific">Polyangium jinanense</name>
    <dbReference type="NCBI Taxonomy" id="2829994"/>
    <lineage>
        <taxon>Bacteria</taxon>
        <taxon>Pseudomonadati</taxon>
        <taxon>Myxococcota</taxon>
        <taxon>Polyangia</taxon>
        <taxon>Polyangiales</taxon>
        <taxon>Polyangiaceae</taxon>
        <taxon>Polyangium</taxon>
    </lineage>
</organism>
<feature type="transmembrane region" description="Helical" evidence="2">
    <location>
        <begin position="212"/>
        <end position="231"/>
    </location>
</feature>
<keyword evidence="4" id="KW-1185">Reference proteome</keyword>
<feature type="transmembrane region" description="Helical" evidence="2">
    <location>
        <begin position="64"/>
        <end position="84"/>
    </location>
</feature>
<feature type="transmembrane region" description="Helical" evidence="2">
    <location>
        <begin position="25"/>
        <end position="44"/>
    </location>
</feature>
<reference evidence="3 4" key="1">
    <citation type="submission" date="2021-04" db="EMBL/GenBank/DDBJ databases">
        <title>Genome analysis of Polyangium sp.</title>
        <authorList>
            <person name="Li Y."/>
            <person name="Wang J."/>
        </authorList>
    </citation>
    <scope>NUCLEOTIDE SEQUENCE [LARGE SCALE GENOMIC DNA]</scope>
    <source>
        <strain evidence="3 4">SDU14</strain>
    </source>
</reference>
<dbReference type="RefSeq" id="WP_272425778.1">
    <property type="nucleotide sequence ID" value="NZ_JAGTJJ010000041.1"/>
</dbReference>
<feature type="compositionally biased region" description="Basic and acidic residues" evidence="1">
    <location>
        <begin position="1"/>
        <end position="15"/>
    </location>
</feature>
<name>A0A9X4AXX4_9BACT</name>
<dbReference type="EMBL" id="JAGTJJ010000041">
    <property type="protein sequence ID" value="MDC3986587.1"/>
    <property type="molecule type" value="Genomic_DNA"/>
</dbReference>